<evidence type="ECO:0000313" key="1">
    <source>
        <dbReference type="EMBL" id="RDW70680.1"/>
    </source>
</evidence>
<organism evidence="1 2">
    <name type="scientific">Aspergillus mulundensis</name>
    <dbReference type="NCBI Taxonomy" id="1810919"/>
    <lineage>
        <taxon>Eukaryota</taxon>
        <taxon>Fungi</taxon>
        <taxon>Dikarya</taxon>
        <taxon>Ascomycota</taxon>
        <taxon>Pezizomycotina</taxon>
        <taxon>Eurotiomycetes</taxon>
        <taxon>Eurotiomycetidae</taxon>
        <taxon>Eurotiales</taxon>
        <taxon>Aspergillaceae</taxon>
        <taxon>Aspergillus</taxon>
        <taxon>Aspergillus subgen. Nidulantes</taxon>
    </lineage>
</organism>
<dbReference type="EMBL" id="PVWQ01000010">
    <property type="protein sequence ID" value="RDW70680.1"/>
    <property type="molecule type" value="Genomic_DNA"/>
</dbReference>
<protein>
    <submittedName>
        <fullName evidence="1">Uncharacterized protein</fullName>
    </submittedName>
</protein>
<sequence>MGRTPITRNHLPNHILVYEPPISLDLFVEVRHPTQMVFIAQVGEQLMDNSWSRTFSEWLNGEYILVTIDGSDEYAASELPGDPDPSFINGVPRDGDGLRIRRVGLHERCFEGLGRRGPSPSAMSIQSSRAVGFGFLARGGEVFAEVGAVGEAAVPERLCWRERGESWVRTRS</sequence>
<accession>A0A3D8R9P8</accession>
<proteinExistence type="predicted"/>
<dbReference type="RefSeq" id="XP_026601211.1">
    <property type="nucleotide sequence ID" value="XM_026750207.1"/>
</dbReference>
<dbReference type="AlphaFoldDB" id="A0A3D8R9P8"/>
<reference evidence="1 2" key="1">
    <citation type="journal article" date="2018" name="IMA Fungus">
        <title>IMA Genome-F 9: Draft genome sequence of Annulohypoxylon stygium, Aspergillus mulundensis, Berkeleyomyces basicola (syn. Thielaviopsis basicola), Ceratocystis smalleyi, two Cercospora beticola strains, Coleophoma cylindrospora, Fusarium fracticaudum, Phialophora cf. hyalina, and Morchella septimelata.</title>
        <authorList>
            <person name="Wingfield B.D."/>
            <person name="Bills G.F."/>
            <person name="Dong Y."/>
            <person name="Huang W."/>
            <person name="Nel W.J."/>
            <person name="Swalarsk-Parry B.S."/>
            <person name="Vaghefi N."/>
            <person name="Wilken P.M."/>
            <person name="An Z."/>
            <person name="de Beer Z.W."/>
            <person name="De Vos L."/>
            <person name="Chen L."/>
            <person name="Duong T.A."/>
            <person name="Gao Y."/>
            <person name="Hammerbacher A."/>
            <person name="Kikkert J.R."/>
            <person name="Li Y."/>
            <person name="Li H."/>
            <person name="Li K."/>
            <person name="Li Q."/>
            <person name="Liu X."/>
            <person name="Ma X."/>
            <person name="Naidoo K."/>
            <person name="Pethybridge S.J."/>
            <person name="Sun J."/>
            <person name="Steenkamp E.T."/>
            <person name="van der Nest M.A."/>
            <person name="van Wyk S."/>
            <person name="Wingfield M.J."/>
            <person name="Xiong C."/>
            <person name="Yue Q."/>
            <person name="Zhang X."/>
        </authorList>
    </citation>
    <scope>NUCLEOTIDE SEQUENCE [LARGE SCALE GENOMIC DNA]</scope>
    <source>
        <strain evidence="1 2">DSM 5745</strain>
    </source>
</reference>
<comment type="caution">
    <text evidence="1">The sequence shown here is derived from an EMBL/GenBank/DDBJ whole genome shotgun (WGS) entry which is preliminary data.</text>
</comment>
<keyword evidence="2" id="KW-1185">Reference proteome</keyword>
<dbReference type="Proteomes" id="UP000256690">
    <property type="component" value="Unassembled WGS sequence"/>
</dbReference>
<dbReference type="GeneID" id="38118561"/>
<evidence type="ECO:0000313" key="2">
    <source>
        <dbReference type="Proteomes" id="UP000256690"/>
    </source>
</evidence>
<gene>
    <name evidence="1" type="ORF">DSM5745_08191</name>
</gene>
<name>A0A3D8R9P8_9EURO</name>